<feature type="compositionally biased region" description="Low complexity" evidence="2">
    <location>
        <begin position="34"/>
        <end position="43"/>
    </location>
</feature>
<dbReference type="Gene3D" id="2.40.70.10">
    <property type="entry name" value="Acid Proteases"/>
    <property type="match status" value="2"/>
</dbReference>
<reference evidence="5" key="1">
    <citation type="journal article" date="2022" name="DNA Res.">
        <title>Genome analysis of five recently described species of the CUG-Ser clade uncovers Candida theae as a new hybrid lineage with pathogenic potential in the Candida parapsilosis species complex.</title>
        <authorList>
            <person name="Mixao V."/>
            <person name="Del Olmo V."/>
            <person name="Hegedusova E."/>
            <person name="Saus E."/>
            <person name="Pryszcz L."/>
            <person name="Cillingova A."/>
            <person name="Nosek J."/>
            <person name="Gabaldon T."/>
        </authorList>
    </citation>
    <scope>NUCLEOTIDE SEQUENCE</scope>
    <source>
        <strain evidence="5">CBS 10844</strain>
    </source>
</reference>
<dbReference type="AlphaFoldDB" id="A0AAI9T1I2"/>
<dbReference type="RefSeq" id="XP_049182286.1">
    <property type="nucleotide sequence ID" value="XM_049326608.1"/>
</dbReference>
<evidence type="ECO:0000256" key="3">
    <source>
        <dbReference type="SAM" id="Phobius"/>
    </source>
</evidence>
<dbReference type="PROSITE" id="PS51767">
    <property type="entry name" value="PEPTIDASE_A1"/>
    <property type="match status" value="1"/>
</dbReference>
<feature type="transmembrane region" description="Helical" evidence="3">
    <location>
        <begin position="645"/>
        <end position="664"/>
    </location>
</feature>
<name>A0AAI9T1I2_9ASCO</name>
<organism evidence="5 6">
    <name type="scientific">Candida oxycetoniae</name>
    <dbReference type="NCBI Taxonomy" id="497107"/>
    <lineage>
        <taxon>Eukaryota</taxon>
        <taxon>Fungi</taxon>
        <taxon>Dikarya</taxon>
        <taxon>Ascomycota</taxon>
        <taxon>Saccharomycotina</taxon>
        <taxon>Pichiomycetes</taxon>
        <taxon>Debaryomycetaceae</taxon>
        <taxon>Candida/Lodderomyces clade</taxon>
        <taxon>Candida</taxon>
    </lineage>
</organism>
<dbReference type="GeneID" id="73378290"/>
<sequence>MNRWEEKDKRGGSNIQCLVPGVLAADGDDDSAISTTRTGTTSSLGNEKTLSEVSRVTLVGATQTTRAKESSTVSSTATPITTRTTRVSSLSVASSKTTENEQDQKMFKLVFTIGSDDSYYNAQFQFGDQKEVGLRLDLVQPEIWVMNQESFVACSEITNCARRGVYTSTALESMPTPSSNSGVSVRNGQDYIIPYMNPIQARGEFVTDNMNFNITNGMNLQMSNITFLDANVTNMYVGGLGLAIRPQGSGFLPTLVEQGIIRSPGYSLWFNTFNDTDDYDDYFAQLLPGVVNTKYLIGDLYEFEMLPHSGTKYPEYPYIEQDLARLTLPVINLDDIRVERLDLGESLSMKSDDEALPVLLDSRIIYSYLPLSVIVNLAIQTNAYYSAEAGRWLVECDTLSASNATIVFQIGSNLSIKVPIRDFLIEAVFRDNLLHFESGAEACYLTLLPNSASGFNALGLPFLKHIYLVVDNEGSKVAIAQTNSYLNVNRSTLFNDNDEKRLQAFNQSALQFLSSSSTSTSTSTSTNTNTNTNTNSNSNSNSSSIAYIESGTIPFATSASYIHKNGVLSYSKIDQNVSYETVVLDIPARLSGAVIRSGSIYVTGYSGEQSADTEMQMRTSTFANPNSGSSNKAFISSTVGYKSKFWVLFNYGILIAIILGVALIL</sequence>
<evidence type="ECO:0000313" key="5">
    <source>
        <dbReference type="EMBL" id="KAI3406541.2"/>
    </source>
</evidence>
<dbReference type="InterPro" id="IPR021109">
    <property type="entry name" value="Peptidase_aspartic_dom_sf"/>
</dbReference>
<feature type="region of interest" description="Disordered" evidence="2">
    <location>
        <begin position="26"/>
        <end position="47"/>
    </location>
</feature>
<dbReference type="GO" id="GO:0004190">
    <property type="term" value="F:aspartic-type endopeptidase activity"/>
    <property type="evidence" value="ECO:0007669"/>
    <property type="project" value="UniProtKB-ARBA"/>
</dbReference>
<dbReference type="Pfam" id="PF00026">
    <property type="entry name" value="Asp"/>
    <property type="match status" value="1"/>
</dbReference>
<feature type="region of interest" description="Disordered" evidence="2">
    <location>
        <begin position="516"/>
        <end position="540"/>
    </location>
</feature>
<protein>
    <submittedName>
        <fullName evidence="5">YPS7</fullName>
    </submittedName>
</protein>
<keyword evidence="3" id="KW-0812">Transmembrane</keyword>
<dbReference type="SUPFAM" id="SSF50630">
    <property type="entry name" value="Acid proteases"/>
    <property type="match status" value="1"/>
</dbReference>
<proteinExistence type="predicted"/>
<keyword evidence="1" id="KW-1015">Disulfide bond</keyword>
<keyword evidence="6" id="KW-1185">Reference proteome</keyword>
<evidence type="ECO:0000259" key="4">
    <source>
        <dbReference type="PROSITE" id="PS51767"/>
    </source>
</evidence>
<dbReference type="EMBL" id="JAHUZD010000023">
    <property type="protein sequence ID" value="KAI3406541.2"/>
    <property type="molecule type" value="Genomic_DNA"/>
</dbReference>
<feature type="domain" description="Peptidase A1" evidence="4">
    <location>
        <begin position="120"/>
        <end position="480"/>
    </location>
</feature>
<evidence type="ECO:0000313" key="6">
    <source>
        <dbReference type="Proteomes" id="UP001202479"/>
    </source>
</evidence>
<keyword evidence="3" id="KW-0472">Membrane</keyword>
<keyword evidence="3" id="KW-1133">Transmembrane helix</keyword>
<dbReference type="Proteomes" id="UP001202479">
    <property type="component" value="Unassembled WGS sequence"/>
</dbReference>
<evidence type="ECO:0000256" key="2">
    <source>
        <dbReference type="SAM" id="MobiDB-lite"/>
    </source>
</evidence>
<dbReference type="InterPro" id="IPR033121">
    <property type="entry name" value="PEPTIDASE_A1"/>
</dbReference>
<evidence type="ECO:0000256" key="1">
    <source>
        <dbReference type="ARBA" id="ARBA00023157"/>
    </source>
</evidence>
<gene>
    <name evidence="5" type="ORF">KGF56_000673</name>
</gene>
<accession>A0AAI9T1I2</accession>
<comment type="caution">
    <text evidence="5">The sequence shown here is derived from an EMBL/GenBank/DDBJ whole genome shotgun (WGS) entry which is preliminary data.</text>
</comment>